<keyword evidence="1" id="KW-0678">Repressor</keyword>
<evidence type="ECO:0000313" key="4">
    <source>
        <dbReference type="EMBL" id="KAF0674636.1"/>
    </source>
</evidence>
<evidence type="ECO:0000256" key="1">
    <source>
        <dbReference type="ARBA" id="ARBA00022491"/>
    </source>
</evidence>
<dbReference type="Proteomes" id="UP000698242">
    <property type="component" value="Unassembled WGS sequence"/>
</dbReference>
<dbReference type="GO" id="GO:0048027">
    <property type="term" value="F:mRNA 5'-UTR binding"/>
    <property type="evidence" value="ECO:0007669"/>
    <property type="project" value="InterPro"/>
</dbReference>
<evidence type="ECO:0000256" key="3">
    <source>
        <dbReference type="ARBA" id="ARBA00022884"/>
    </source>
</evidence>
<evidence type="ECO:0000256" key="2">
    <source>
        <dbReference type="ARBA" id="ARBA00022795"/>
    </source>
</evidence>
<keyword evidence="2" id="KW-1005">Bacterial flagellum biogenesis</keyword>
<dbReference type="RefSeq" id="WP_159966525.1">
    <property type="nucleotide sequence ID" value="NZ_APKE01000036.1"/>
</dbReference>
<name>A0A921NT47_9RHOB</name>
<keyword evidence="3" id="KW-0694">RNA-binding</keyword>
<dbReference type="Pfam" id="PF07378">
    <property type="entry name" value="FlbT"/>
    <property type="match status" value="1"/>
</dbReference>
<comment type="caution">
    <text evidence="4">The sequence shown here is derived from an EMBL/GenBank/DDBJ whole genome shotgun (WGS) entry which is preliminary data.</text>
</comment>
<keyword evidence="5" id="KW-1185">Reference proteome</keyword>
<dbReference type="OrthoDB" id="8561314at2"/>
<dbReference type="GO" id="GO:0044781">
    <property type="term" value="P:bacterial-type flagellum organization"/>
    <property type="evidence" value="ECO:0007669"/>
    <property type="project" value="UniProtKB-KW"/>
</dbReference>
<accession>A0A921NT47</accession>
<proteinExistence type="predicted"/>
<organism evidence="4 5">
    <name type="scientific">Profundibacterium mesophilum KAUST100406-0324</name>
    <dbReference type="NCBI Taxonomy" id="1037889"/>
    <lineage>
        <taxon>Bacteria</taxon>
        <taxon>Pseudomonadati</taxon>
        <taxon>Pseudomonadota</taxon>
        <taxon>Alphaproteobacteria</taxon>
        <taxon>Rhodobacterales</taxon>
        <taxon>Roseobacteraceae</taxon>
        <taxon>Profundibacterium</taxon>
    </lineage>
</organism>
<dbReference type="EMBL" id="APKE01000036">
    <property type="protein sequence ID" value="KAF0674636.1"/>
    <property type="molecule type" value="Genomic_DNA"/>
</dbReference>
<sequence>MALKLTLKPDEKIIVNGCEMRNSSRRHVMIIESHADVVRGHDLLDEGDAATPVSRVYYLIQCVLVRANLRDKLVPVIQKDLATLATIFGGSNLSQIFEAASFVSLSDYYKALRALRPVMRYEAELLTFKVGQAVRDDFDMPAPPAAAPAVSEYAR</sequence>
<evidence type="ECO:0000313" key="5">
    <source>
        <dbReference type="Proteomes" id="UP000698242"/>
    </source>
</evidence>
<reference evidence="4" key="1">
    <citation type="submission" date="2013-03" db="EMBL/GenBank/DDBJ databases">
        <title>Genome Sequence of the Profundibacterium mesophilum strain KAUST100406-0324T from Red Sea, a novel genus in the family Rhodobacteraceae.</title>
        <authorList>
            <person name="Essack M."/>
            <person name="Alam I."/>
            <person name="Lafi F."/>
            <person name="Alawi W."/>
            <person name="Kamanu F."/>
            <person name="Al-Suwailem A."/>
            <person name="Lee O.O."/>
            <person name="Xu Y."/>
            <person name="Bajic V."/>
            <person name="Qian P.-Y."/>
            <person name="Archer J."/>
        </authorList>
    </citation>
    <scope>NUCLEOTIDE SEQUENCE</scope>
    <source>
        <strain evidence="4">KAUST100406-0324</strain>
    </source>
</reference>
<dbReference type="InterPro" id="IPR009967">
    <property type="entry name" value="Flagellum_FlbT"/>
</dbReference>
<dbReference type="AlphaFoldDB" id="A0A921NT47"/>
<gene>
    <name evidence="4" type="primary">flbT</name>
    <name evidence="4" type="ORF">PMES_03018</name>
</gene>
<protein>
    <submittedName>
        <fullName evidence="4">Flagellum biosynthesis repressor protein FlbT</fullName>
    </submittedName>
</protein>
<dbReference type="GO" id="GO:1902209">
    <property type="term" value="P:negative regulation of bacterial-type flagellum assembly"/>
    <property type="evidence" value="ECO:0007669"/>
    <property type="project" value="InterPro"/>
</dbReference>
<dbReference type="GO" id="GO:0006402">
    <property type="term" value="P:mRNA catabolic process"/>
    <property type="evidence" value="ECO:0007669"/>
    <property type="project" value="InterPro"/>
</dbReference>